<dbReference type="AlphaFoldDB" id="A0A5B8XVS9"/>
<proteinExistence type="predicted"/>
<dbReference type="PROSITE" id="PS51257">
    <property type="entry name" value="PROKAR_LIPOPROTEIN"/>
    <property type="match status" value="1"/>
</dbReference>
<dbReference type="Proteomes" id="UP000321595">
    <property type="component" value="Chromosome"/>
</dbReference>
<sequence length="406" mass="45910">MRILSLIPVGWVVLVSGCSSEPATDPEIPDMDMNWPGDMFVPPTPDIGQDLESDQDDLADLDEPILEKRKVNARVAGLRELANGYFIAPHRSYAPPEYNEFVYNLAIFRQGEDWLERVAIGPQSAQLAALPFEDGAIIVREETETSTRHVEYYDLTNGEFDLIAELPDANQFGRIDSILPYDVGPVLVTEFEFVILRRRLLGLEATNRIDRRSIIEERYPNTTGSSSADRQVIRDSMIYRLYSTAGRSRLVSWDLSSPENVWVGESEWVDGSFSRMVLSDVNFAFASNAPYVHVFNLMPTPSLAATWDLSEFAPGDTHTFYLSVLGDWLILGNRETFSGETEYRVYDANSAEPVCLGVLTNLELKETSWPTTLGNRIFFQFSEQLEPPFWDVKGYTKDQLQLGECE</sequence>
<evidence type="ECO:0000313" key="2">
    <source>
        <dbReference type="Proteomes" id="UP000321595"/>
    </source>
</evidence>
<keyword evidence="2" id="KW-1185">Reference proteome</keyword>
<dbReference type="EMBL" id="CP042467">
    <property type="protein sequence ID" value="QED29028.1"/>
    <property type="molecule type" value="Genomic_DNA"/>
</dbReference>
<evidence type="ECO:0000313" key="1">
    <source>
        <dbReference type="EMBL" id="QED29028.1"/>
    </source>
</evidence>
<organism evidence="1 2">
    <name type="scientific">Microvenator marinus</name>
    <dbReference type="NCBI Taxonomy" id="2600177"/>
    <lineage>
        <taxon>Bacteria</taxon>
        <taxon>Deltaproteobacteria</taxon>
        <taxon>Bradymonadales</taxon>
        <taxon>Microvenatoraceae</taxon>
        <taxon>Microvenator</taxon>
    </lineage>
</organism>
<dbReference type="RefSeq" id="WP_146961978.1">
    <property type="nucleotide sequence ID" value="NZ_CP042467.1"/>
</dbReference>
<accession>A0A5B8XVS9</accession>
<gene>
    <name evidence="1" type="ORF">FRD01_17640</name>
</gene>
<name>A0A5B8XVS9_9DELT</name>
<protein>
    <submittedName>
        <fullName evidence="1">Uncharacterized protein</fullName>
    </submittedName>
</protein>
<reference evidence="1 2" key="1">
    <citation type="submission" date="2019-08" db="EMBL/GenBank/DDBJ databases">
        <authorList>
            <person name="Liang Q."/>
        </authorList>
    </citation>
    <scope>NUCLEOTIDE SEQUENCE [LARGE SCALE GENOMIC DNA]</scope>
    <source>
        <strain evidence="1 2">V1718</strain>
    </source>
</reference>
<dbReference type="KEGG" id="bbae:FRD01_17640"/>